<dbReference type="GO" id="GO:0015627">
    <property type="term" value="C:type II protein secretion system complex"/>
    <property type="evidence" value="ECO:0007669"/>
    <property type="project" value="InterPro"/>
</dbReference>
<keyword evidence="8" id="KW-1185">Reference proteome</keyword>
<protein>
    <submittedName>
        <fullName evidence="7">Prepilin-type N-terminal cleavage/methylation domain-containing protein/prepilin-type processing-associated H-X9-DG protein</fullName>
    </submittedName>
</protein>
<dbReference type="GO" id="GO:0016020">
    <property type="term" value="C:membrane"/>
    <property type="evidence" value="ECO:0007669"/>
    <property type="project" value="UniProtKB-SubCell"/>
</dbReference>
<evidence type="ECO:0000256" key="2">
    <source>
        <dbReference type="ARBA" id="ARBA00022481"/>
    </source>
</evidence>
<dbReference type="InterPro" id="IPR000983">
    <property type="entry name" value="Bac_GSPG_pilin"/>
</dbReference>
<dbReference type="InterPro" id="IPR012902">
    <property type="entry name" value="N_methyl_site"/>
</dbReference>
<dbReference type="SUPFAM" id="SSF54523">
    <property type="entry name" value="Pili subunits"/>
    <property type="match status" value="1"/>
</dbReference>
<dbReference type="NCBIfam" id="TIGR02532">
    <property type="entry name" value="IV_pilin_GFxxxE"/>
    <property type="match status" value="1"/>
</dbReference>
<evidence type="ECO:0000256" key="3">
    <source>
        <dbReference type="ARBA" id="ARBA00022692"/>
    </source>
</evidence>
<dbReference type="AlphaFoldDB" id="A0AAE3VCR8"/>
<keyword evidence="4" id="KW-1133">Transmembrane helix</keyword>
<evidence type="ECO:0000256" key="1">
    <source>
        <dbReference type="ARBA" id="ARBA00004167"/>
    </source>
</evidence>
<dbReference type="Gene3D" id="3.30.700.10">
    <property type="entry name" value="Glycoprotein, Type 4 Pilin"/>
    <property type="match status" value="1"/>
</dbReference>
<accession>A0AAE3VCR8</accession>
<dbReference type="PANTHER" id="PTHR30093">
    <property type="entry name" value="GENERAL SECRETION PATHWAY PROTEIN G"/>
    <property type="match status" value="1"/>
</dbReference>
<proteinExistence type="predicted"/>
<keyword evidence="5" id="KW-0472">Membrane</keyword>
<dbReference type="GO" id="GO:0015628">
    <property type="term" value="P:protein secretion by the type II secretion system"/>
    <property type="evidence" value="ECO:0007669"/>
    <property type="project" value="InterPro"/>
</dbReference>
<dbReference type="RefSeq" id="WP_307259320.1">
    <property type="nucleotide sequence ID" value="NZ_JAUSVL010000001.1"/>
</dbReference>
<dbReference type="Pfam" id="PF07963">
    <property type="entry name" value="N_methyl"/>
    <property type="match status" value="1"/>
</dbReference>
<gene>
    <name evidence="7" type="ORF">J3R75_000226</name>
</gene>
<sequence length="219" mass="24366">MKARKCFTLIELLVVIAIIAILAAMLLPALSKAREKARSISCTSNLKQIMLAADMYLGDNADTFMTQGSINSISQGYNPQKYYENDLYELEQYGNYQVHFASYVGDKKTWLCPTSTNYTTPWQRFAYDYPMTTALHAKVRFAVPGSGSFPTSISDCALTGDGYYEWIQSDQAGRVHARHNRGLNAGYLDGHVGWVQGAAVQAKPTLFGISAWSAQTIRY</sequence>
<dbReference type="EMBL" id="JAUSVL010000001">
    <property type="protein sequence ID" value="MDQ0288119.1"/>
    <property type="molecule type" value="Genomic_DNA"/>
</dbReference>
<organism evidence="7 8">
    <name type="scientific">Oligosphaera ethanolica</name>
    <dbReference type="NCBI Taxonomy" id="760260"/>
    <lineage>
        <taxon>Bacteria</taxon>
        <taxon>Pseudomonadati</taxon>
        <taxon>Lentisphaerota</taxon>
        <taxon>Oligosphaeria</taxon>
        <taxon>Oligosphaerales</taxon>
        <taxon>Oligosphaeraceae</taxon>
        <taxon>Oligosphaera</taxon>
    </lineage>
</organism>
<dbReference type="Proteomes" id="UP001238163">
    <property type="component" value="Unassembled WGS sequence"/>
</dbReference>
<evidence type="ECO:0000313" key="7">
    <source>
        <dbReference type="EMBL" id="MDQ0288119.1"/>
    </source>
</evidence>
<dbReference type="Pfam" id="PF07596">
    <property type="entry name" value="SBP_bac_10"/>
    <property type="match status" value="1"/>
</dbReference>
<comment type="caution">
    <text evidence="7">The sequence shown here is derived from an EMBL/GenBank/DDBJ whole genome shotgun (WGS) entry which is preliminary data.</text>
</comment>
<evidence type="ECO:0000313" key="8">
    <source>
        <dbReference type="Proteomes" id="UP001238163"/>
    </source>
</evidence>
<comment type="subcellular location">
    <subcellularLocation>
        <location evidence="1">Membrane</location>
        <topology evidence="1">Single-pass membrane protein</topology>
    </subcellularLocation>
</comment>
<dbReference type="PANTHER" id="PTHR30093:SF44">
    <property type="entry name" value="TYPE II SECRETION SYSTEM CORE PROTEIN G"/>
    <property type="match status" value="1"/>
</dbReference>
<evidence type="ECO:0000256" key="4">
    <source>
        <dbReference type="ARBA" id="ARBA00022989"/>
    </source>
</evidence>
<dbReference type="InterPro" id="IPR045584">
    <property type="entry name" value="Pilin-like"/>
</dbReference>
<evidence type="ECO:0000256" key="5">
    <source>
        <dbReference type="ARBA" id="ARBA00023136"/>
    </source>
</evidence>
<evidence type="ECO:0000259" key="6">
    <source>
        <dbReference type="Pfam" id="PF07596"/>
    </source>
</evidence>
<dbReference type="PRINTS" id="PR00813">
    <property type="entry name" value="BCTERIALGSPG"/>
</dbReference>
<dbReference type="InterPro" id="IPR011453">
    <property type="entry name" value="DUF1559"/>
</dbReference>
<keyword evidence="3" id="KW-0812">Transmembrane</keyword>
<keyword evidence="2" id="KW-0488">Methylation</keyword>
<reference evidence="7" key="1">
    <citation type="submission" date="2023-07" db="EMBL/GenBank/DDBJ databases">
        <title>Genomic Encyclopedia of Type Strains, Phase IV (KMG-IV): sequencing the most valuable type-strain genomes for metagenomic binning, comparative biology and taxonomic classification.</title>
        <authorList>
            <person name="Goeker M."/>
        </authorList>
    </citation>
    <scope>NUCLEOTIDE SEQUENCE</scope>
    <source>
        <strain evidence="7">DSM 24202</strain>
    </source>
</reference>
<name>A0AAE3VCR8_9BACT</name>
<feature type="domain" description="DUF1559" evidence="6">
    <location>
        <begin position="32"/>
        <end position="56"/>
    </location>
</feature>